<keyword evidence="2" id="KW-0645">Protease</keyword>
<dbReference type="GO" id="GO:0006508">
    <property type="term" value="P:proteolysis"/>
    <property type="evidence" value="ECO:0007669"/>
    <property type="project" value="UniProtKB-KW"/>
</dbReference>
<evidence type="ECO:0000256" key="4">
    <source>
        <dbReference type="ARBA" id="ARBA00022801"/>
    </source>
</evidence>
<organism evidence="10 11">
    <name type="scientific">Nasonia vitripennis</name>
    <name type="common">Parasitic wasp</name>
    <dbReference type="NCBI Taxonomy" id="7425"/>
    <lineage>
        <taxon>Eukaryota</taxon>
        <taxon>Metazoa</taxon>
        <taxon>Ecdysozoa</taxon>
        <taxon>Arthropoda</taxon>
        <taxon>Hexapoda</taxon>
        <taxon>Insecta</taxon>
        <taxon>Pterygota</taxon>
        <taxon>Neoptera</taxon>
        <taxon>Endopterygota</taxon>
        <taxon>Hymenoptera</taxon>
        <taxon>Apocrita</taxon>
        <taxon>Proctotrupomorpha</taxon>
        <taxon>Chalcidoidea</taxon>
        <taxon>Pteromalidae</taxon>
        <taxon>Pteromalinae</taxon>
        <taxon>Nasonia</taxon>
    </lineage>
</organism>
<keyword evidence="4" id="KW-0378">Hydrolase</keyword>
<dbReference type="SMR" id="A0A7M7H707"/>
<dbReference type="FunFam" id="3.40.50.1460:FF:000001">
    <property type="entry name" value="Caspase-3 preproprotein"/>
    <property type="match status" value="1"/>
</dbReference>
<evidence type="ECO:0000256" key="7">
    <source>
        <dbReference type="RuleBase" id="RU003971"/>
    </source>
</evidence>
<keyword evidence="6" id="KW-0865">Zymogen</keyword>
<evidence type="ECO:0000256" key="1">
    <source>
        <dbReference type="ARBA" id="ARBA00010134"/>
    </source>
</evidence>
<evidence type="ECO:0000313" key="10">
    <source>
        <dbReference type="EnsemblMetazoa" id="XP_008211609"/>
    </source>
</evidence>
<dbReference type="Gene3D" id="3.40.50.1460">
    <property type="match status" value="1"/>
</dbReference>
<dbReference type="GO" id="GO:0004197">
    <property type="term" value="F:cysteine-type endopeptidase activity"/>
    <property type="evidence" value="ECO:0007669"/>
    <property type="project" value="InterPro"/>
</dbReference>
<accession>A0A7M7H707</accession>
<dbReference type="PRINTS" id="PR00376">
    <property type="entry name" value="IL1BCENZYME"/>
</dbReference>
<dbReference type="Proteomes" id="UP000002358">
    <property type="component" value="Chromosome 4"/>
</dbReference>
<dbReference type="PROSITE" id="PS01121">
    <property type="entry name" value="CASPASE_HIS"/>
    <property type="match status" value="1"/>
</dbReference>
<evidence type="ECO:0000313" key="11">
    <source>
        <dbReference type="Proteomes" id="UP000002358"/>
    </source>
</evidence>
<dbReference type="InterPro" id="IPR011600">
    <property type="entry name" value="Pept_C14_caspase"/>
</dbReference>
<gene>
    <name evidence="10" type="primary">100680489</name>
</gene>
<dbReference type="GO" id="GO:0045476">
    <property type="term" value="P:nurse cell apoptotic process"/>
    <property type="evidence" value="ECO:0007669"/>
    <property type="project" value="UniProtKB-ARBA"/>
</dbReference>
<dbReference type="PANTHER" id="PTHR10454:SF245">
    <property type="entry name" value="CASPASE-RELATED"/>
    <property type="match status" value="1"/>
</dbReference>
<evidence type="ECO:0000256" key="2">
    <source>
        <dbReference type="ARBA" id="ARBA00022670"/>
    </source>
</evidence>
<dbReference type="GO" id="GO:0005737">
    <property type="term" value="C:cytoplasm"/>
    <property type="evidence" value="ECO:0007669"/>
    <property type="project" value="TreeGrafter"/>
</dbReference>
<dbReference type="GO" id="GO:0016322">
    <property type="term" value="P:neuron remodeling"/>
    <property type="evidence" value="ECO:0007669"/>
    <property type="project" value="UniProtKB-ARBA"/>
</dbReference>
<dbReference type="AlphaFoldDB" id="A0A7M7H707"/>
<dbReference type="EnsemblMetazoa" id="XM_008213387">
    <property type="protein sequence ID" value="XP_008211609"/>
    <property type="gene ID" value="LOC100680489"/>
</dbReference>
<dbReference type="SMART" id="SM00115">
    <property type="entry name" value="CASc"/>
    <property type="match status" value="1"/>
</dbReference>
<dbReference type="SUPFAM" id="SSF52129">
    <property type="entry name" value="Caspase-like"/>
    <property type="match status" value="1"/>
</dbReference>
<keyword evidence="11" id="KW-1185">Reference proteome</keyword>
<evidence type="ECO:0000256" key="6">
    <source>
        <dbReference type="ARBA" id="ARBA00023145"/>
    </source>
</evidence>
<dbReference type="GO" id="GO:0045751">
    <property type="term" value="P:negative regulation of Toll signaling pathway"/>
    <property type="evidence" value="ECO:0007669"/>
    <property type="project" value="UniProtKB-ARBA"/>
</dbReference>
<name>A0A7M7H707_NASVI</name>
<dbReference type="InterPro" id="IPR029030">
    <property type="entry name" value="Caspase-like_dom_sf"/>
</dbReference>
<evidence type="ECO:0000259" key="9">
    <source>
        <dbReference type="PROSITE" id="PS50208"/>
    </source>
</evidence>
<reference evidence="10" key="1">
    <citation type="submission" date="2021-01" db="UniProtKB">
        <authorList>
            <consortium name="EnsemblMetazoa"/>
        </authorList>
    </citation>
    <scope>IDENTIFICATION</scope>
</reference>
<dbReference type="GO" id="GO:1990525">
    <property type="term" value="F:BIR domain binding"/>
    <property type="evidence" value="ECO:0007669"/>
    <property type="project" value="UniProtKB-ARBA"/>
</dbReference>
<dbReference type="GO" id="GO:0043525">
    <property type="term" value="P:positive regulation of neuron apoptotic process"/>
    <property type="evidence" value="ECO:0007669"/>
    <property type="project" value="TreeGrafter"/>
</dbReference>
<dbReference type="CDD" id="cd00032">
    <property type="entry name" value="CASc"/>
    <property type="match status" value="1"/>
</dbReference>
<feature type="domain" description="Caspase family p10" evidence="8">
    <location>
        <begin position="152"/>
        <end position="247"/>
    </location>
</feature>
<sequence>MYYKMDHERRGLALIFNHEFFEDDAINSRTGTNVDCENLASTLKSFGFEVRHFHDLTYQCISNYLGEVAKMDHSQHDCLVVVVLSHGDLGELYAHDRKYNAESIWSSFTSSNCPSLEGKPRLFFIQACRGDQTDEGIKLQYCRSEPDGHPNLVFRIPTHRDFLIAYSTIPGFYSWRNKKQGSWFVQALCSELDVYGDRQDLLTILTFVCQRVAIDFESYSPERANFHQKKQIPAVTTMLTRLVKFARV</sequence>
<dbReference type="PROSITE" id="PS50207">
    <property type="entry name" value="CASPASE_P10"/>
    <property type="match status" value="1"/>
</dbReference>
<evidence type="ECO:0000256" key="3">
    <source>
        <dbReference type="ARBA" id="ARBA00022703"/>
    </source>
</evidence>
<dbReference type="Pfam" id="PF00656">
    <property type="entry name" value="Peptidase_C14"/>
    <property type="match status" value="1"/>
</dbReference>
<comment type="similarity">
    <text evidence="1 7">Belongs to the peptidase C14A family.</text>
</comment>
<protein>
    <recommendedName>
        <fullName evidence="12">Caspase-1</fullName>
    </recommendedName>
</protein>
<evidence type="ECO:0008006" key="12">
    <source>
        <dbReference type="Google" id="ProtNLM"/>
    </source>
</evidence>
<dbReference type="InterPro" id="IPR002138">
    <property type="entry name" value="Pept_C14_p10"/>
</dbReference>
<dbReference type="OrthoDB" id="1714508at2759"/>
<dbReference type="PROSITE" id="PS50208">
    <property type="entry name" value="CASPASE_P20"/>
    <property type="match status" value="1"/>
</dbReference>
<dbReference type="InterPro" id="IPR002398">
    <property type="entry name" value="Pept_C14"/>
</dbReference>
<keyword evidence="3" id="KW-0053">Apoptosis</keyword>
<feature type="domain" description="Caspase family p20" evidence="9">
    <location>
        <begin position="9"/>
        <end position="132"/>
    </location>
</feature>
<evidence type="ECO:0000256" key="5">
    <source>
        <dbReference type="ARBA" id="ARBA00022807"/>
    </source>
</evidence>
<dbReference type="InterPro" id="IPR015917">
    <property type="entry name" value="Pept_C14A"/>
</dbReference>
<evidence type="ECO:0000259" key="8">
    <source>
        <dbReference type="PROSITE" id="PS50207"/>
    </source>
</evidence>
<dbReference type="PANTHER" id="PTHR10454">
    <property type="entry name" value="CASPASE"/>
    <property type="match status" value="1"/>
</dbReference>
<dbReference type="InterPro" id="IPR001309">
    <property type="entry name" value="Pept_C14_p20"/>
</dbReference>
<keyword evidence="5" id="KW-0788">Thiol protease</keyword>
<dbReference type="InterPro" id="IPR016129">
    <property type="entry name" value="Caspase_his_AS"/>
</dbReference>
<proteinExistence type="inferred from homology"/>